<evidence type="ECO:0000256" key="1">
    <source>
        <dbReference type="ARBA" id="ARBA00022630"/>
    </source>
</evidence>
<dbReference type="AlphaFoldDB" id="A0A6N2KJ29"/>
<dbReference type="FunFam" id="3.50.50.60:FF:000169">
    <property type="entry name" value="Flavin-containing monooxygenase"/>
    <property type="match status" value="1"/>
</dbReference>
<dbReference type="FunFam" id="3.50.50.60:FF:000403">
    <property type="entry name" value="Flavin-containing monooxygenase"/>
    <property type="match status" value="1"/>
</dbReference>
<dbReference type="GO" id="GO:0050660">
    <property type="term" value="F:flavin adenine dinucleotide binding"/>
    <property type="evidence" value="ECO:0007669"/>
    <property type="project" value="InterPro"/>
</dbReference>
<name>A0A6N2KJ29_SALVM</name>
<keyword evidence="1 4" id="KW-0285">Flavoprotein</keyword>
<keyword evidence="3 4" id="KW-0560">Oxidoreductase</keyword>
<evidence type="ECO:0000256" key="2">
    <source>
        <dbReference type="ARBA" id="ARBA00022827"/>
    </source>
</evidence>
<dbReference type="InterPro" id="IPR036188">
    <property type="entry name" value="FAD/NAD-bd_sf"/>
</dbReference>
<dbReference type="PANTHER" id="PTHR35724:SF1">
    <property type="entry name" value="PROTEIN CHLORORESPIRATORY REDUCTION 6, CHLOROPLASTIC"/>
    <property type="match status" value="1"/>
</dbReference>
<dbReference type="GO" id="GO:0004499">
    <property type="term" value="F:N,N-dimethylaniline monooxygenase activity"/>
    <property type="evidence" value="ECO:0007669"/>
    <property type="project" value="InterPro"/>
</dbReference>
<evidence type="ECO:0000313" key="5">
    <source>
        <dbReference type="EMBL" id="VFU28146.1"/>
    </source>
</evidence>
<dbReference type="PANTHER" id="PTHR35724">
    <property type="entry name" value="PROTEIN CHLORORESPIRATORY REDUCTION 6, CHLOROPLASTIC"/>
    <property type="match status" value="1"/>
</dbReference>
<dbReference type="InterPro" id="IPR014946">
    <property type="entry name" value="CRR6"/>
</dbReference>
<proteinExistence type="inferred from homology"/>
<organism evidence="5">
    <name type="scientific">Salix viminalis</name>
    <name type="common">Common osier</name>
    <name type="synonym">Basket willow</name>
    <dbReference type="NCBI Taxonomy" id="40686"/>
    <lineage>
        <taxon>Eukaryota</taxon>
        <taxon>Viridiplantae</taxon>
        <taxon>Streptophyta</taxon>
        <taxon>Embryophyta</taxon>
        <taxon>Tracheophyta</taxon>
        <taxon>Spermatophyta</taxon>
        <taxon>Magnoliopsida</taxon>
        <taxon>eudicotyledons</taxon>
        <taxon>Gunneridae</taxon>
        <taxon>Pentapetalae</taxon>
        <taxon>rosids</taxon>
        <taxon>fabids</taxon>
        <taxon>Malpighiales</taxon>
        <taxon>Salicaceae</taxon>
        <taxon>Saliceae</taxon>
        <taxon>Salix</taxon>
    </lineage>
</organism>
<evidence type="ECO:0000256" key="3">
    <source>
        <dbReference type="ARBA" id="ARBA00023002"/>
    </source>
</evidence>
<dbReference type="Pfam" id="PF00743">
    <property type="entry name" value="FMO-like"/>
    <property type="match status" value="1"/>
</dbReference>
<accession>A0A6N2KJ29</accession>
<dbReference type="GO" id="GO:0050661">
    <property type="term" value="F:NADP binding"/>
    <property type="evidence" value="ECO:0007669"/>
    <property type="project" value="InterPro"/>
</dbReference>
<dbReference type="GO" id="GO:0009507">
    <property type="term" value="C:chloroplast"/>
    <property type="evidence" value="ECO:0007669"/>
    <property type="project" value="TreeGrafter"/>
</dbReference>
<sequence length="760" mass="86058">MEKQVVIIGAGASGLVACKYALNIGLNPIVFEAEDGIGGVWSHTLESTRLQNTKNIFQFSDFPWPPSITDTYPTHTQVMEYFESYAQHFNLFPCIKFNSRVIGVDYVGVSDEEMESWALWGGTGKPFGSQAKWHVKVQDTKNCSIQVYHAEFVVLCVGQFSGLPNIPGFLPNQGPEVFKGKVMHSEDFSALDNLTAAELIKAKRVTIVGSHKTASDIAAECANANGVKYPCTMIKRNAHWFLPSDNLSGLVLGFLYFNRFSEFMVHKPGETFLLSFVATMLSPLMGVSKLIETYLRWNLPLKKYGMVPKFSFLEDFSSCQIAMLPDKFYDRVEEGSIIIKNSHNLSFCEEGLIIDGENRPIETDVVIFATGFKGDEKLRNIFESPVFKNNIMGSPTATVSLYRQIIHPRIPRLAIIGYNENFSNLGRSEIKSVWLSHLLDGKLELPSIRDMEKEANMWADHIKQVTGRYFRRACISNSSIWYSDQLCKDMGYNPRRKKGILADLFIPYAPTDYADLATDKTCIVGDIIVLGIKDPAPGFTLSCYLQLNFIKLPKWAARKIVEFEQCCGRNIPSVNELFNSNEVKPPIMPPTEGRFEIVIDNDIIRRLDLSPFHNVTGISSPSRVEPEEFLERTIGFTINYTREDPMDPRELSELPDIRLWFLRLDACYPWLPVLLDWRAGELARYAAMLVPHQVNMKLGLVFNPEALELFVMKKVFVVYSWLQQQNVPKPRLKTSDMARMLGFGIGNELFDLIDQHSPAS</sequence>
<dbReference type="EMBL" id="CAADRP010000446">
    <property type="protein sequence ID" value="VFU28146.1"/>
    <property type="molecule type" value="Genomic_DNA"/>
</dbReference>
<dbReference type="GO" id="GO:0010275">
    <property type="term" value="P:NAD(P)H dehydrogenase complex assembly"/>
    <property type="evidence" value="ECO:0007669"/>
    <property type="project" value="TreeGrafter"/>
</dbReference>
<keyword evidence="2 4" id="KW-0274">FAD</keyword>
<dbReference type="Pfam" id="PF08847">
    <property type="entry name" value="Crr6"/>
    <property type="match status" value="1"/>
</dbReference>
<dbReference type="InterPro" id="IPR020946">
    <property type="entry name" value="Flavin_mOase-like"/>
</dbReference>
<reference evidence="5" key="1">
    <citation type="submission" date="2019-03" db="EMBL/GenBank/DDBJ databases">
        <authorList>
            <person name="Mank J."/>
            <person name="Almeida P."/>
        </authorList>
    </citation>
    <scope>NUCLEOTIDE SEQUENCE</scope>
    <source>
        <strain evidence="5">78183</strain>
    </source>
</reference>
<evidence type="ECO:0000256" key="4">
    <source>
        <dbReference type="RuleBase" id="RU361177"/>
    </source>
</evidence>
<comment type="similarity">
    <text evidence="4">Belongs to the FMO family.</text>
</comment>
<gene>
    <name evidence="5" type="ORF">SVIM_LOCUS91967</name>
</gene>
<keyword evidence="4" id="KW-0503">Monooxygenase</keyword>
<dbReference type="SUPFAM" id="SSF51905">
    <property type="entry name" value="FAD/NAD(P)-binding domain"/>
    <property type="match status" value="2"/>
</dbReference>
<comment type="cofactor">
    <cofactor evidence="4">
        <name>FAD</name>
        <dbReference type="ChEBI" id="CHEBI:57692"/>
    </cofactor>
</comment>
<dbReference type="EC" id="1.-.-.-" evidence="4"/>
<protein>
    <recommendedName>
        <fullName evidence="4">Flavin-containing monooxygenase</fullName>
        <ecNumber evidence="4">1.-.-.-</ecNumber>
    </recommendedName>
</protein>
<dbReference type="NCBIfam" id="NF038024">
    <property type="entry name" value="CRR6_slr1097"/>
    <property type="match status" value="1"/>
</dbReference>
<dbReference type="Gene3D" id="3.50.50.60">
    <property type="entry name" value="FAD/NAD(P)-binding domain"/>
    <property type="match status" value="2"/>
</dbReference>
<dbReference type="PROSITE" id="PS51257">
    <property type="entry name" value="PROKAR_LIPOPROTEIN"/>
    <property type="match status" value="1"/>
</dbReference>